<keyword evidence="4" id="KW-0012">Acyltransferase</keyword>
<keyword evidence="2" id="KW-0812">Transmembrane</keyword>
<sequence length="388" mass="43342">MPTMSHDEYLGMRRFPGLDGLRAIAATIVIFFHFAGPKFTWLSGWVGVYVFFVLSGFLITTLLLREQDRTGRISLGEFYLRRVFRILPPYLVILGGIIAFVLLRGEFLARDFPHALKYYLSFLNEFFPGSDGNGSDNFFSGSWTLGIEEKFYLFWPFLLVAVGIGAARRKFGLAIAAMAVLLVLVPVTTGGWVLDDSKTAIYRSSLHYFILLSGCLLAIVAHYRRSFAVLRPLTHPLAAVPIVAGFLLLHTNLDTLWNDTRQNVLLLVGYTGATMALLVVLLSPGPARWLLSTAPMRFVGERSYSLYLLQGPVHFAVIQAVPQLAEQRFLSALTVFVVDLAISDLIHRWVEQPMIRTGKRLIARRHARTGRKTAQPAAEEPRVEAAVG</sequence>
<dbReference type="PANTHER" id="PTHR23028:SF53">
    <property type="entry name" value="ACYL_TRANSF_3 DOMAIN-CONTAINING PROTEIN"/>
    <property type="match status" value="1"/>
</dbReference>
<organism evidence="4 5">
    <name type="scientific">Amycolatopsis ultiminotia</name>
    <dbReference type="NCBI Taxonomy" id="543629"/>
    <lineage>
        <taxon>Bacteria</taxon>
        <taxon>Bacillati</taxon>
        <taxon>Actinomycetota</taxon>
        <taxon>Actinomycetes</taxon>
        <taxon>Pseudonocardiales</taxon>
        <taxon>Pseudonocardiaceae</taxon>
        <taxon>Amycolatopsis</taxon>
    </lineage>
</organism>
<dbReference type="GO" id="GO:0016746">
    <property type="term" value="F:acyltransferase activity"/>
    <property type="evidence" value="ECO:0007669"/>
    <property type="project" value="UniProtKB-KW"/>
</dbReference>
<proteinExistence type="predicted"/>
<feature type="transmembrane region" description="Helical" evidence="2">
    <location>
        <begin position="264"/>
        <end position="283"/>
    </location>
</feature>
<feature type="transmembrane region" description="Helical" evidence="2">
    <location>
        <begin position="200"/>
        <end position="221"/>
    </location>
</feature>
<evidence type="ECO:0000256" key="1">
    <source>
        <dbReference type="SAM" id="MobiDB-lite"/>
    </source>
</evidence>
<comment type="caution">
    <text evidence="4">The sequence shown here is derived from an EMBL/GenBank/DDBJ whole genome shotgun (WGS) entry which is preliminary data.</text>
</comment>
<evidence type="ECO:0000256" key="2">
    <source>
        <dbReference type="SAM" id="Phobius"/>
    </source>
</evidence>
<evidence type="ECO:0000313" key="4">
    <source>
        <dbReference type="EMBL" id="GAA3582464.1"/>
    </source>
</evidence>
<keyword evidence="2" id="KW-1133">Transmembrane helix</keyword>
<evidence type="ECO:0000313" key="5">
    <source>
        <dbReference type="Proteomes" id="UP001500689"/>
    </source>
</evidence>
<feature type="transmembrane region" description="Helical" evidence="2">
    <location>
        <begin position="84"/>
        <end position="103"/>
    </location>
</feature>
<feature type="transmembrane region" description="Helical" evidence="2">
    <location>
        <begin position="151"/>
        <end position="167"/>
    </location>
</feature>
<dbReference type="InterPro" id="IPR002656">
    <property type="entry name" value="Acyl_transf_3_dom"/>
</dbReference>
<feature type="domain" description="Acyltransferase 3" evidence="3">
    <location>
        <begin position="16"/>
        <end position="347"/>
    </location>
</feature>
<keyword evidence="2" id="KW-0472">Membrane</keyword>
<feature type="region of interest" description="Disordered" evidence="1">
    <location>
        <begin position="369"/>
        <end position="388"/>
    </location>
</feature>
<feature type="transmembrane region" description="Helical" evidence="2">
    <location>
        <begin position="174"/>
        <end position="194"/>
    </location>
</feature>
<feature type="transmembrane region" description="Helical" evidence="2">
    <location>
        <begin position="233"/>
        <end position="252"/>
    </location>
</feature>
<keyword evidence="4" id="KW-0808">Transferase</keyword>
<accession>A0ABP6YFF4</accession>
<protein>
    <submittedName>
        <fullName evidence="4">Acyltransferase</fullName>
    </submittedName>
</protein>
<feature type="compositionally biased region" description="Basic and acidic residues" evidence="1">
    <location>
        <begin position="379"/>
        <end position="388"/>
    </location>
</feature>
<gene>
    <name evidence="4" type="ORF">GCM10022222_79040</name>
</gene>
<feature type="transmembrane region" description="Helical" evidence="2">
    <location>
        <begin position="42"/>
        <end position="64"/>
    </location>
</feature>
<dbReference type="PANTHER" id="PTHR23028">
    <property type="entry name" value="ACETYLTRANSFERASE"/>
    <property type="match status" value="1"/>
</dbReference>
<dbReference type="Pfam" id="PF01757">
    <property type="entry name" value="Acyl_transf_3"/>
    <property type="match status" value="1"/>
</dbReference>
<reference evidence="5" key="1">
    <citation type="journal article" date="2019" name="Int. J. Syst. Evol. Microbiol.">
        <title>The Global Catalogue of Microorganisms (GCM) 10K type strain sequencing project: providing services to taxonomists for standard genome sequencing and annotation.</title>
        <authorList>
            <consortium name="The Broad Institute Genomics Platform"/>
            <consortium name="The Broad Institute Genome Sequencing Center for Infectious Disease"/>
            <person name="Wu L."/>
            <person name="Ma J."/>
        </authorList>
    </citation>
    <scope>NUCLEOTIDE SEQUENCE [LARGE SCALE GENOMIC DNA]</scope>
    <source>
        <strain evidence="5">JCM 16898</strain>
    </source>
</reference>
<keyword evidence="5" id="KW-1185">Reference proteome</keyword>
<evidence type="ECO:0000259" key="3">
    <source>
        <dbReference type="Pfam" id="PF01757"/>
    </source>
</evidence>
<dbReference type="InterPro" id="IPR050879">
    <property type="entry name" value="Acyltransferase_3"/>
</dbReference>
<dbReference type="Proteomes" id="UP001500689">
    <property type="component" value="Unassembled WGS sequence"/>
</dbReference>
<feature type="transmembrane region" description="Helical" evidence="2">
    <location>
        <begin position="20"/>
        <end position="36"/>
    </location>
</feature>
<dbReference type="EMBL" id="BAAAZN010000027">
    <property type="protein sequence ID" value="GAA3582464.1"/>
    <property type="molecule type" value="Genomic_DNA"/>
</dbReference>
<name>A0ABP6YFF4_9PSEU</name>